<gene>
    <name evidence="1" type="ORF">DPMN_132866</name>
</gene>
<dbReference type="AlphaFoldDB" id="A0A9D4FSF7"/>
<proteinExistence type="predicted"/>
<comment type="caution">
    <text evidence="1">The sequence shown here is derived from an EMBL/GenBank/DDBJ whole genome shotgun (WGS) entry which is preliminary data.</text>
</comment>
<organism evidence="1 2">
    <name type="scientific">Dreissena polymorpha</name>
    <name type="common">Zebra mussel</name>
    <name type="synonym">Mytilus polymorpha</name>
    <dbReference type="NCBI Taxonomy" id="45954"/>
    <lineage>
        <taxon>Eukaryota</taxon>
        <taxon>Metazoa</taxon>
        <taxon>Spiralia</taxon>
        <taxon>Lophotrochozoa</taxon>
        <taxon>Mollusca</taxon>
        <taxon>Bivalvia</taxon>
        <taxon>Autobranchia</taxon>
        <taxon>Heteroconchia</taxon>
        <taxon>Euheterodonta</taxon>
        <taxon>Imparidentia</taxon>
        <taxon>Neoheterodontei</taxon>
        <taxon>Myida</taxon>
        <taxon>Dreissenoidea</taxon>
        <taxon>Dreissenidae</taxon>
        <taxon>Dreissena</taxon>
    </lineage>
</organism>
<reference evidence="1" key="1">
    <citation type="journal article" date="2019" name="bioRxiv">
        <title>The Genome of the Zebra Mussel, Dreissena polymorpha: A Resource for Invasive Species Research.</title>
        <authorList>
            <person name="McCartney M.A."/>
            <person name="Auch B."/>
            <person name="Kono T."/>
            <person name="Mallez S."/>
            <person name="Zhang Y."/>
            <person name="Obille A."/>
            <person name="Becker A."/>
            <person name="Abrahante J.E."/>
            <person name="Garbe J."/>
            <person name="Badalamenti J.P."/>
            <person name="Herman A."/>
            <person name="Mangelson H."/>
            <person name="Liachko I."/>
            <person name="Sullivan S."/>
            <person name="Sone E.D."/>
            <person name="Koren S."/>
            <person name="Silverstein K.A.T."/>
            <person name="Beckman K.B."/>
            <person name="Gohl D.M."/>
        </authorList>
    </citation>
    <scope>NUCLEOTIDE SEQUENCE</scope>
    <source>
        <strain evidence="1">Duluth1</strain>
        <tissue evidence="1">Whole animal</tissue>
    </source>
</reference>
<protein>
    <submittedName>
        <fullName evidence="1">Uncharacterized protein</fullName>
    </submittedName>
</protein>
<dbReference type="Proteomes" id="UP000828390">
    <property type="component" value="Unassembled WGS sequence"/>
</dbReference>
<evidence type="ECO:0000313" key="2">
    <source>
        <dbReference type="Proteomes" id="UP000828390"/>
    </source>
</evidence>
<name>A0A9D4FSF7_DREPO</name>
<accession>A0A9D4FSF7</accession>
<keyword evidence="2" id="KW-1185">Reference proteome</keyword>
<evidence type="ECO:0000313" key="1">
    <source>
        <dbReference type="EMBL" id="KAH3804579.1"/>
    </source>
</evidence>
<dbReference type="EMBL" id="JAIWYP010000006">
    <property type="protein sequence ID" value="KAH3804579.1"/>
    <property type="molecule type" value="Genomic_DNA"/>
</dbReference>
<reference evidence="1" key="2">
    <citation type="submission" date="2020-11" db="EMBL/GenBank/DDBJ databases">
        <authorList>
            <person name="McCartney M.A."/>
            <person name="Auch B."/>
            <person name="Kono T."/>
            <person name="Mallez S."/>
            <person name="Becker A."/>
            <person name="Gohl D.M."/>
            <person name="Silverstein K.A.T."/>
            <person name="Koren S."/>
            <person name="Bechman K.B."/>
            <person name="Herman A."/>
            <person name="Abrahante J.E."/>
            <person name="Garbe J."/>
        </authorList>
    </citation>
    <scope>NUCLEOTIDE SEQUENCE</scope>
    <source>
        <strain evidence="1">Duluth1</strain>
        <tissue evidence="1">Whole animal</tissue>
    </source>
</reference>
<sequence length="51" mass="5619">MAESTAQVISRRGRSRSVPGLEVVVKCPSRVRVAEFGANILMDVRTNQYPS</sequence>